<evidence type="ECO:0000256" key="1">
    <source>
        <dbReference type="SAM" id="MobiDB-lite"/>
    </source>
</evidence>
<sequence>MRSNSGRDEARNNMHDPTIRDRNEDRDVKKSAMHGRTTEMGSSARKRGQKGHSGHR</sequence>
<feature type="compositionally biased region" description="Basic residues" evidence="1">
    <location>
        <begin position="44"/>
        <end position="56"/>
    </location>
</feature>
<keyword evidence="3" id="KW-1185">Reference proteome</keyword>
<reference evidence="2 3" key="1">
    <citation type="submission" date="2022-03" db="EMBL/GenBank/DDBJ databases">
        <authorList>
            <person name="Jo J.-H."/>
            <person name="Im W.-T."/>
        </authorList>
    </citation>
    <scope>NUCLEOTIDE SEQUENCE [LARGE SCALE GENOMIC DNA]</scope>
    <source>
        <strain evidence="2 3">SM33</strain>
    </source>
</reference>
<dbReference type="Proteomes" id="UP001203058">
    <property type="component" value="Unassembled WGS sequence"/>
</dbReference>
<proteinExistence type="predicted"/>
<dbReference type="RefSeq" id="WP_241446494.1">
    <property type="nucleotide sequence ID" value="NZ_JAKZHW010000001.1"/>
</dbReference>
<evidence type="ECO:0000313" key="2">
    <source>
        <dbReference type="EMBL" id="MCH8615666.1"/>
    </source>
</evidence>
<comment type="caution">
    <text evidence="2">The sequence shown here is derived from an EMBL/GenBank/DDBJ whole genome shotgun (WGS) entry which is preliminary data.</text>
</comment>
<feature type="region of interest" description="Disordered" evidence="1">
    <location>
        <begin position="1"/>
        <end position="56"/>
    </location>
</feature>
<gene>
    <name evidence="2" type="ORF">LZ016_06075</name>
</gene>
<dbReference type="EMBL" id="JAKZHW010000001">
    <property type="protein sequence ID" value="MCH8615666.1"/>
    <property type="molecule type" value="Genomic_DNA"/>
</dbReference>
<protein>
    <submittedName>
        <fullName evidence="2">Uncharacterized protein</fullName>
    </submittedName>
</protein>
<accession>A0ABS9VL17</accession>
<name>A0ABS9VL17_9SPHN</name>
<evidence type="ECO:0000313" key="3">
    <source>
        <dbReference type="Proteomes" id="UP001203058"/>
    </source>
</evidence>
<feature type="compositionally biased region" description="Basic and acidic residues" evidence="1">
    <location>
        <begin position="1"/>
        <end position="30"/>
    </location>
</feature>
<organism evidence="2 3">
    <name type="scientific">Sphingomonas telluris</name>
    <dbReference type="NCBI Taxonomy" id="2907998"/>
    <lineage>
        <taxon>Bacteria</taxon>
        <taxon>Pseudomonadati</taxon>
        <taxon>Pseudomonadota</taxon>
        <taxon>Alphaproteobacteria</taxon>
        <taxon>Sphingomonadales</taxon>
        <taxon>Sphingomonadaceae</taxon>
        <taxon>Sphingomonas</taxon>
    </lineage>
</organism>